<feature type="domain" description="EGF-like" evidence="2">
    <location>
        <begin position="72"/>
        <end position="83"/>
    </location>
</feature>
<keyword evidence="4" id="KW-1185">Reference proteome</keyword>
<dbReference type="Gene3D" id="2.60.120.200">
    <property type="match status" value="1"/>
</dbReference>
<sequence>MVSGFHGCMKKVANSALYQAKCCKAAFKIRLNGKAVVLRAGSGQHIRECGIDPCATAACPRSCTSNNDDFICLCDWPQYGKTCELGQFHQQTTGLSAMRFTGYSYLEFRSEEHMNQITGDSLNMEINVRLNNMTDEDGSARSQLLAFAGENGITGDFFRLLITPDRTVQVMMNLGSGLVSLTHPTPLAPNRWTRIEVIR</sequence>
<accession>A0A3P7JMU7</accession>
<dbReference type="AlphaFoldDB" id="A0A3P7JMU7"/>
<name>A0A3P7JMU7_STRVU</name>
<proteinExistence type="predicted"/>
<evidence type="ECO:0000313" key="4">
    <source>
        <dbReference type="Proteomes" id="UP000270094"/>
    </source>
</evidence>
<evidence type="ECO:0000256" key="1">
    <source>
        <dbReference type="ARBA" id="ARBA00023157"/>
    </source>
</evidence>
<keyword evidence="1" id="KW-1015">Disulfide bond</keyword>
<dbReference type="InterPro" id="IPR000742">
    <property type="entry name" value="EGF"/>
</dbReference>
<dbReference type="InterPro" id="IPR001791">
    <property type="entry name" value="Laminin_G"/>
</dbReference>
<reference evidence="3 4" key="1">
    <citation type="submission" date="2018-11" db="EMBL/GenBank/DDBJ databases">
        <authorList>
            <consortium name="Pathogen Informatics"/>
        </authorList>
    </citation>
    <scope>NUCLEOTIDE SEQUENCE [LARGE SCALE GENOMIC DNA]</scope>
</reference>
<dbReference type="OrthoDB" id="10014052at2759"/>
<dbReference type="Proteomes" id="UP000270094">
    <property type="component" value="Unassembled WGS sequence"/>
</dbReference>
<dbReference type="PROSITE" id="PS00022">
    <property type="entry name" value="EGF_1"/>
    <property type="match status" value="1"/>
</dbReference>
<dbReference type="CDD" id="cd00110">
    <property type="entry name" value="LamG"/>
    <property type="match status" value="1"/>
</dbReference>
<organism evidence="3 4">
    <name type="scientific">Strongylus vulgaris</name>
    <name type="common">Blood worm</name>
    <dbReference type="NCBI Taxonomy" id="40348"/>
    <lineage>
        <taxon>Eukaryota</taxon>
        <taxon>Metazoa</taxon>
        <taxon>Ecdysozoa</taxon>
        <taxon>Nematoda</taxon>
        <taxon>Chromadorea</taxon>
        <taxon>Rhabditida</taxon>
        <taxon>Rhabditina</taxon>
        <taxon>Rhabditomorpha</taxon>
        <taxon>Strongyloidea</taxon>
        <taxon>Strongylidae</taxon>
        <taxon>Strongylus</taxon>
    </lineage>
</organism>
<evidence type="ECO:0000313" key="3">
    <source>
        <dbReference type="EMBL" id="VDM77497.1"/>
    </source>
</evidence>
<evidence type="ECO:0000259" key="2">
    <source>
        <dbReference type="PROSITE" id="PS00022"/>
    </source>
</evidence>
<dbReference type="EMBL" id="UYYB01099342">
    <property type="protein sequence ID" value="VDM77497.1"/>
    <property type="molecule type" value="Genomic_DNA"/>
</dbReference>
<dbReference type="InterPro" id="IPR013320">
    <property type="entry name" value="ConA-like_dom_sf"/>
</dbReference>
<gene>
    <name evidence="3" type="ORF">SVUK_LOCUS12495</name>
</gene>
<dbReference type="SUPFAM" id="SSF49899">
    <property type="entry name" value="Concanavalin A-like lectins/glucanases"/>
    <property type="match status" value="1"/>
</dbReference>
<protein>
    <recommendedName>
        <fullName evidence="2">EGF-like domain-containing protein</fullName>
    </recommendedName>
</protein>